<evidence type="ECO:0000256" key="5">
    <source>
        <dbReference type="PIRSR" id="PIRSR000097-2"/>
    </source>
</evidence>
<dbReference type="EMBL" id="CACRTL010000003">
    <property type="protein sequence ID" value="VYT57968.1"/>
    <property type="molecule type" value="Genomic_DNA"/>
</dbReference>
<dbReference type="RefSeq" id="WP_156634991.1">
    <property type="nucleotide sequence ID" value="NZ_CACRTL010000003.1"/>
</dbReference>
<dbReference type="SUPFAM" id="SSF51430">
    <property type="entry name" value="NAD(P)-linked oxidoreductase"/>
    <property type="match status" value="1"/>
</dbReference>
<feature type="binding site" evidence="5">
    <location>
        <position position="108"/>
    </location>
    <ligand>
        <name>substrate</name>
    </ligand>
</feature>
<dbReference type="CDD" id="cd19071">
    <property type="entry name" value="AKR_AKR1-5-like"/>
    <property type="match status" value="1"/>
</dbReference>
<dbReference type="FunFam" id="3.20.20.100:FF:000015">
    <property type="entry name" value="Oxidoreductase, aldo/keto reductase family"/>
    <property type="match status" value="1"/>
</dbReference>
<comment type="similarity">
    <text evidence="1">Belongs to the aldo/keto reductase family.</text>
</comment>
<accession>A0A6N2XXQ4</accession>
<dbReference type="InterPro" id="IPR023210">
    <property type="entry name" value="NADP_OxRdtase_dom"/>
</dbReference>
<protein>
    <submittedName>
        <fullName evidence="8">Putative oxidoreductase YtbE</fullName>
        <ecNumber evidence="8">1.-.-.-</ecNumber>
    </submittedName>
</protein>
<dbReference type="InterPro" id="IPR036812">
    <property type="entry name" value="NAD(P)_OxRdtase_dom_sf"/>
</dbReference>
<dbReference type="Gene3D" id="3.20.20.100">
    <property type="entry name" value="NADP-dependent oxidoreductase domain"/>
    <property type="match status" value="1"/>
</dbReference>
<dbReference type="Pfam" id="PF00248">
    <property type="entry name" value="Aldo_ket_red"/>
    <property type="match status" value="1"/>
</dbReference>
<feature type="domain" description="NADP-dependent oxidoreductase" evidence="7">
    <location>
        <begin position="25"/>
        <end position="257"/>
    </location>
</feature>
<dbReference type="InterPro" id="IPR018170">
    <property type="entry name" value="Aldo/ket_reductase_CS"/>
</dbReference>
<dbReference type="PROSITE" id="PS00063">
    <property type="entry name" value="ALDOKETO_REDUCTASE_3"/>
    <property type="match status" value="1"/>
</dbReference>
<sequence>MNLQTKVKLNNGVEMPIIALGVWQSHEDTKQAVLDALQAGYRHIDTAACYKNEKDVGEALLESNVDREEIFITTKLWNPDIRAGKTREAFEESLKKLGLDYIDLYLIHWPVEGYKEAYKEMMELRKEGKIKAIGVSNFKKHHLEELIQAVGEIPTVNQMEFNPYMQDEEVLEYCHQQGIILEAWSPLGSGVCLTTPAIEIIAQKYNKSTAQIILRWLLQKNIVVLPKSVHKERIFQNADLFDFELIDEDMCLMDNLNQNLRTGPDPDNFDF</sequence>
<name>A0A6N2XXQ4_9FIRM</name>
<organism evidence="8">
    <name type="scientific">Thomasclavelia ramosa</name>
    <dbReference type="NCBI Taxonomy" id="1547"/>
    <lineage>
        <taxon>Bacteria</taxon>
        <taxon>Bacillati</taxon>
        <taxon>Bacillota</taxon>
        <taxon>Erysipelotrichia</taxon>
        <taxon>Erysipelotrichales</taxon>
        <taxon>Coprobacillaceae</taxon>
        <taxon>Thomasclavelia</taxon>
    </lineage>
</organism>
<feature type="site" description="Lowers pKa of active site Tyr" evidence="6">
    <location>
        <position position="75"/>
    </location>
</feature>
<keyword evidence="3 8" id="KW-0560">Oxidoreductase</keyword>
<evidence type="ECO:0000256" key="4">
    <source>
        <dbReference type="PIRSR" id="PIRSR000097-1"/>
    </source>
</evidence>
<dbReference type="PROSITE" id="PS00798">
    <property type="entry name" value="ALDOKETO_REDUCTASE_1"/>
    <property type="match status" value="1"/>
</dbReference>
<dbReference type="PANTHER" id="PTHR43827:SF3">
    <property type="entry name" value="NADP-DEPENDENT OXIDOREDUCTASE DOMAIN-CONTAINING PROTEIN"/>
    <property type="match status" value="1"/>
</dbReference>
<dbReference type="EC" id="1.-.-.-" evidence="8"/>
<dbReference type="InterPro" id="IPR020471">
    <property type="entry name" value="AKR"/>
</dbReference>
<dbReference type="PIRSF" id="PIRSF000097">
    <property type="entry name" value="AKR"/>
    <property type="match status" value="1"/>
</dbReference>
<dbReference type="GO" id="GO:0016616">
    <property type="term" value="F:oxidoreductase activity, acting on the CH-OH group of donors, NAD or NADP as acceptor"/>
    <property type="evidence" value="ECO:0007669"/>
    <property type="project" value="UniProtKB-ARBA"/>
</dbReference>
<evidence type="ECO:0000256" key="1">
    <source>
        <dbReference type="ARBA" id="ARBA00007905"/>
    </source>
</evidence>
<reference evidence="8" key="1">
    <citation type="submission" date="2019-11" db="EMBL/GenBank/DDBJ databases">
        <authorList>
            <person name="Feng L."/>
        </authorList>
    </citation>
    <scope>NUCLEOTIDE SEQUENCE</scope>
    <source>
        <strain evidence="8">CramosumLFYP8</strain>
    </source>
</reference>
<dbReference type="PROSITE" id="PS00062">
    <property type="entry name" value="ALDOKETO_REDUCTASE_2"/>
    <property type="match status" value="1"/>
</dbReference>
<keyword evidence="2" id="KW-0521">NADP</keyword>
<evidence type="ECO:0000259" key="7">
    <source>
        <dbReference type="Pfam" id="PF00248"/>
    </source>
</evidence>
<evidence type="ECO:0000256" key="3">
    <source>
        <dbReference type="ARBA" id="ARBA00023002"/>
    </source>
</evidence>
<dbReference type="PANTHER" id="PTHR43827">
    <property type="entry name" value="2,5-DIKETO-D-GLUCONIC ACID REDUCTASE"/>
    <property type="match status" value="1"/>
</dbReference>
<feature type="active site" description="Proton donor" evidence="4">
    <location>
        <position position="50"/>
    </location>
</feature>
<evidence type="ECO:0000256" key="2">
    <source>
        <dbReference type="ARBA" id="ARBA00022857"/>
    </source>
</evidence>
<dbReference type="PRINTS" id="PR00069">
    <property type="entry name" value="ALDKETRDTASE"/>
</dbReference>
<evidence type="ECO:0000313" key="8">
    <source>
        <dbReference type="EMBL" id="VYT57968.1"/>
    </source>
</evidence>
<evidence type="ECO:0000256" key="6">
    <source>
        <dbReference type="PIRSR" id="PIRSR000097-3"/>
    </source>
</evidence>
<proteinExistence type="inferred from homology"/>
<gene>
    <name evidence="8" type="primary">ytbE_1</name>
    <name evidence="8" type="ORF">CRLFYP8_00593</name>
</gene>
<dbReference type="AlphaFoldDB" id="A0A6N2XXQ4"/>